<dbReference type="PROSITE" id="PS50879">
    <property type="entry name" value="RNASE_H_1"/>
    <property type="match status" value="1"/>
</dbReference>
<dbReference type="Proteomes" id="UP000011625">
    <property type="component" value="Unassembled WGS sequence"/>
</dbReference>
<dbReference type="GO" id="GO:0004523">
    <property type="term" value="F:RNA-DNA hybrid ribonuclease activity"/>
    <property type="evidence" value="ECO:0007669"/>
    <property type="project" value="InterPro"/>
</dbReference>
<dbReference type="RefSeq" id="WP_005041856.1">
    <property type="nucleotide sequence ID" value="NZ_AOME01000050.1"/>
</dbReference>
<evidence type="ECO:0000259" key="1">
    <source>
        <dbReference type="PROSITE" id="PS50879"/>
    </source>
</evidence>
<dbReference type="AlphaFoldDB" id="M0N962"/>
<dbReference type="EMBL" id="AOME01000050">
    <property type="protein sequence ID" value="EMA53639.1"/>
    <property type="molecule type" value="Genomic_DNA"/>
</dbReference>
<dbReference type="Pfam" id="PF13456">
    <property type="entry name" value="RVT_3"/>
    <property type="match status" value="1"/>
</dbReference>
<dbReference type="STRING" id="1227456.C450_07007"/>
<dbReference type="InterPro" id="IPR049863">
    <property type="entry name" value="RnhA-like_halobact"/>
</dbReference>
<dbReference type="InterPro" id="IPR002156">
    <property type="entry name" value="RNaseH_domain"/>
</dbReference>
<evidence type="ECO:0000313" key="3">
    <source>
        <dbReference type="Proteomes" id="UP000011625"/>
    </source>
</evidence>
<dbReference type="PANTHER" id="PTHR46387:SF2">
    <property type="entry name" value="RIBONUCLEASE HI"/>
    <property type="match status" value="1"/>
</dbReference>
<dbReference type="GO" id="GO:0003676">
    <property type="term" value="F:nucleic acid binding"/>
    <property type="evidence" value="ECO:0007669"/>
    <property type="project" value="InterPro"/>
</dbReference>
<dbReference type="NCBIfam" id="NF041306">
    <property type="entry name" value="RnaseHI_Halo"/>
    <property type="match status" value="1"/>
</dbReference>
<keyword evidence="3" id="KW-1185">Reference proteome</keyword>
<evidence type="ECO:0000313" key="2">
    <source>
        <dbReference type="EMBL" id="EMA53639.1"/>
    </source>
</evidence>
<gene>
    <name evidence="2" type="ORF">C450_07007</name>
</gene>
<dbReference type="InterPro" id="IPR036397">
    <property type="entry name" value="RNaseH_sf"/>
</dbReference>
<name>M0N962_9EURY</name>
<reference evidence="2 3" key="1">
    <citation type="journal article" date="2014" name="PLoS Genet.">
        <title>Phylogenetically driven sequencing of extremely halophilic archaea reveals strategies for static and dynamic osmo-response.</title>
        <authorList>
            <person name="Becker E.A."/>
            <person name="Seitzer P.M."/>
            <person name="Tritt A."/>
            <person name="Larsen D."/>
            <person name="Krusor M."/>
            <person name="Yao A.I."/>
            <person name="Wu D."/>
            <person name="Madern D."/>
            <person name="Eisen J.A."/>
            <person name="Darling A.E."/>
            <person name="Facciotti M.T."/>
        </authorList>
    </citation>
    <scope>NUCLEOTIDE SEQUENCE [LARGE SCALE GENOMIC DNA]</scope>
    <source>
        <strain evidence="2 3">DSM 8989</strain>
    </source>
</reference>
<dbReference type="OrthoDB" id="52651at2157"/>
<dbReference type="SUPFAM" id="SSF53098">
    <property type="entry name" value="Ribonuclease H-like"/>
    <property type="match status" value="1"/>
</dbReference>
<organism evidence="2 3">
    <name type="scientific">Halococcus salifodinae DSM 8989</name>
    <dbReference type="NCBI Taxonomy" id="1227456"/>
    <lineage>
        <taxon>Archaea</taxon>
        <taxon>Methanobacteriati</taxon>
        <taxon>Methanobacteriota</taxon>
        <taxon>Stenosarchaea group</taxon>
        <taxon>Halobacteria</taxon>
        <taxon>Halobacteriales</taxon>
        <taxon>Halococcaceae</taxon>
        <taxon>Halococcus</taxon>
    </lineage>
</organism>
<dbReference type="PATRIC" id="fig|1227456.3.peg.1393"/>
<feature type="domain" description="RNase H type-1" evidence="1">
    <location>
        <begin position="65"/>
        <end position="195"/>
    </location>
</feature>
<dbReference type="Gene3D" id="3.30.420.10">
    <property type="entry name" value="Ribonuclease H-like superfamily/Ribonuclease H"/>
    <property type="match status" value="1"/>
</dbReference>
<dbReference type="CDD" id="cd09279">
    <property type="entry name" value="RNase_HI_like"/>
    <property type="match status" value="1"/>
</dbReference>
<dbReference type="InterPro" id="IPR012337">
    <property type="entry name" value="RNaseH-like_sf"/>
</dbReference>
<sequence length="197" mass="21975">MPVIECDVDDARERLEAAGVAIESGNTDHERWRAARDGAIAVAYEGKVVIQGNDPVRLAALLRETGGRAHCYFDGASRGNPGPAAIGWVIVTSEGIVDEGGERIDDTTNNRAEYEALLRVLEVAREYDFETVDVRGDSQLVVEQVRGAWDTNEPALRERRIRVRELLDGFDEWSIEHVPREANDRADERANEAFENE</sequence>
<comment type="caution">
    <text evidence="2">The sequence shown here is derived from an EMBL/GenBank/DDBJ whole genome shotgun (WGS) entry which is preliminary data.</text>
</comment>
<dbReference type="PANTHER" id="PTHR46387">
    <property type="entry name" value="POLYNUCLEOTIDYL TRANSFERASE, RIBONUCLEASE H-LIKE SUPERFAMILY PROTEIN"/>
    <property type="match status" value="1"/>
</dbReference>
<accession>M0N962</accession>
<proteinExistence type="predicted"/>
<protein>
    <submittedName>
        <fullName evidence="2">Ribonuclease H</fullName>
    </submittedName>
</protein>